<feature type="domain" description="H-type lectin" evidence="1">
    <location>
        <begin position="82"/>
        <end position="147"/>
    </location>
</feature>
<reference evidence="2 3" key="1">
    <citation type="journal article" date="2023" name="Sci. Data">
        <title>Genome assembly of the Korean intertidal mud-creeper Batillaria attramentaria.</title>
        <authorList>
            <person name="Patra A.K."/>
            <person name="Ho P.T."/>
            <person name="Jun S."/>
            <person name="Lee S.J."/>
            <person name="Kim Y."/>
            <person name="Won Y.J."/>
        </authorList>
    </citation>
    <scope>NUCLEOTIDE SEQUENCE [LARGE SCALE GENOMIC DNA]</scope>
    <source>
        <strain evidence="2">Wonlab-2016</strain>
    </source>
</reference>
<dbReference type="InterPro" id="IPR019019">
    <property type="entry name" value="H-type_lectin_domain"/>
</dbReference>
<dbReference type="InterPro" id="IPR037221">
    <property type="entry name" value="H-type_lectin_dom_sf"/>
</dbReference>
<name>A0ABD0K695_9CAEN</name>
<evidence type="ECO:0000313" key="3">
    <source>
        <dbReference type="Proteomes" id="UP001519460"/>
    </source>
</evidence>
<dbReference type="Gene3D" id="2.60.40.2080">
    <property type="match status" value="1"/>
</dbReference>
<dbReference type="InterPro" id="IPR052487">
    <property type="entry name" value="Galactose-binding_lectin"/>
</dbReference>
<protein>
    <recommendedName>
        <fullName evidence="1">H-type lectin domain-containing protein</fullName>
    </recommendedName>
</protein>
<accession>A0ABD0K695</accession>
<dbReference type="Proteomes" id="UP001519460">
    <property type="component" value="Unassembled WGS sequence"/>
</dbReference>
<dbReference type="AlphaFoldDB" id="A0ABD0K695"/>
<organism evidence="2 3">
    <name type="scientific">Batillaria attramentaria</name>
    <dbReference type="NCBI Taxonomy" id="370345"/>
    <lineage>
        <taxon>Eukaryota</taxon>
        <taxon>Metazoa</taxon>
        <taxon>Spiralia</taxon>
        <taxon>Lophotrochozoa</taxon>
        <taxon>Mollusca</taxon>
        <taxon>Gastropoda</taxon>
        <taxon>Caenogastropoda</taxon>
        <taxon>Sorbeoconcha</taxon>
        <taxon>Cerithioidea</taxon>
        <taxon>Batillariidae</taxon>
        <taxon>Batillaria</taxon>
    </lineage>
</organism>
<dbReference type="SUPFAM" id="SSF141086">
    <property type="entry name" value="Agglutinin HPA-like"/>
    <property type="match status" value="1"/>
</dbReference>
<dbReference type="EMBL" id="JACVVK020000237">
    <property type="protein sequence ID" value="KAK7482844.1"/>
    <property type="molecule type" value="Genomic_DNA"/>
</dbReference>
<evidence type="ECO:0000313" key="2">
    <source>
        <dbReference type="EMBL" id="KAK7482844.1"/>
    </source>
</evidence>
<proteinExistence type="predicted"/>
<evidence type="ECO:0000259" key="1">
    <source>
        <dbReference type="Pfam" id="PF09458"/>
    </source>
</evidence>
<dbReference type="PANTHER" id="PTHR46938">
    <property type="entry name" value="DISCOIDIN-1 SUBUNIT A-RELATED-RELATED"/>
    <property type="match status" value="1"/>
</dbReference>
<sequence length="151" mass="17023">MDFHYHTKHKLTNNSWIPFGNSVNSKRGLRREKTEFASQFLPGLISCGSFPGESGTLSFRPHYQTDVTVHGDEHNTERKHRQHVNFSRPFASVPAVSAGMTHLDTSHDANTRVDVTVSNVGISGFDIVAEEFYYDTVVYVVNVMWMACNSN</sequence>
<dbReference type="Pfam" id="PF09458">
    <property type="entry name" value="H_lectin"/>
    <property type="match status" value="1"/>
</dbReference>
<gene>
    <name evidence="2" type="ORF">BaRGS_00025877</name>
</gene>
<comment type="caution">
    <text evidence="2">The sequence shown here is derived from an EMBL/GenBank/DDBJ whole genome shotgun (WGS) entry which is preliminary data.</text>
</comment>
<keyword evidence="3" id="KW-1185">Reference proteome</keyword>